<organism evidence="1 2">
    <name type="scientific">Naganishia friedmannii</name>
    <dbReference type="NCBI Taxonomy" id="89922"/>
    <lineage>
        <taxon>Eukaryota</taxon>
        <taxon>Fungi</taxon>
        <taxon>Dikarya</taxon>
        <taxon>Basidiomycota</taxon>
        <taxon>Agaricomycotina</taxon>
        <taxon>Tremellomycetes</taxon>
        <taxon>Filobasidiales</taxon>
        <taxon>Filobasidiaceae</taxon>
        <taxon>Naganishia</taxon>
    </lineage>
</organism>
<proteinExistence type="predicted"/>
<gene>
    <name evidence="1" type="ORF">QFC21_003497</name>
</gene>
<reference evidence="1" key="1">
    <citation type="submission" date="2023-04" db="EMBL/GenBank/DDBJ databases">
        <title>Draft Genome sequencing of Naganishia species isolated from polar environments using Oxford Nanopore Technology.</title>
        <authorList>
            <person name="Leo P."/>
            <person name="Venkateswaran K."/>
        </authorList>
    </citation>
    <scope>NUCLEOTIDE SEQUENCE</scope>
    <source>
        <strain evidence="1">MNA-CCFEE 5423</strain>
    </source>
</reference>
<dbReference type="Proteomes" id="UP001227268">
    <property type="component" value="Unassembled WGS sequence"/>
</dbReference>
<dbReference type="EMBL" id="JASBWT010000011">
    <property type="protein sequence ID" value="KAJ9100459.1"/>
    <property type="molecule type" value="Genomic_DNA"/>
</dbReference>
<keyword evidence="2" id="KW-1185">Reference proteome</keyword>
<accession>A0ACC2VMU3</accession>
<comment type="caution">
    <text evidence="1">The sequence shown here is derived from an EMBL/GenBank/DDBJ whole genome shotgun (WGS) entry which is preliminary data.</text>
</comment>
<evidence type="ECO:0000313" key="2">
    <source>
        <dbReference type="Proteomes" id="UP001227268"/>
    </source>
</evidence>
<evidence type="ECO:0000313" key="1">
    <source>
        <dbReference type="EMBL" id="KAJ9100459.1"/>
    </source>
</evidence>
<name>A0ACC2VMU3_9TREE</name>
<protein>
    <submittedName>
        <fullName evidence="1">Uncharacterized protein</fullName>
    </submittedName>
</protein>
<sequence>MDAIPAPVSISDPYFTLNPIHFSITTASPSAQQWFDRGLTLCYAFNHEEAMQCFLQCLAHDRDCVMAYWGIAYSLGANYNKTWELFAPGEVEASLPKIKAALEQIDQLKPASELEMALIRALKARMPEDITRRDYATWNIAYATAMQEVYAKFPESIDVAAFYADAMMILTPWRLWDLQTGGPASNSRASEIQAVLEHAMKHFPEADRHPGILHFYIHLMEMSPYPEKALPPANKLLNLVPDAGHLQHMPSHIYFLVGDYQRANYSNLLGITADEKYVEKRGTGGFYLIYRLHNMQFIVYSAMFAGQYELAMRYVDMIEENVPEQLLASLGHFIEATYTMRSQVYVRFGRWEEIKALTPPSDPSVYPLTTAFTHWSKAIAYSATRDVSAAEKERELYLAAYDKVPATSLMFPNSGKTVLDVGTAFLDGELEYRKANYPVAFAHLEESIRRYDSLIYCEPWSWLTPVRHAYAALKLEQGHTEVALNTYFDDLGINDTLARAHQHPNNVWALTGAYECLMKLGRTREASIIRPLLRTATATADVDIKVSCFCRIDDIADGKDLVEQGEELCCAVSKQ</sequence>